<keyword evidence="2 5" id="KW-0812">Transmembrane</keyword>
<accession>A0A1S8A6C1</accession>
<protein>
    <submittedName>
        <fullName evidence="7">Putative MFS multidrug transporter</fullName>
    </submittedName>
</protein>
<dbReference type="OrthoDB" id="440553at2759"/>
<organism evidence="7">
    <name type="scientific">Rosellinia necatrix</name>
    <name type="common">White root-rot fungus</name>
    <dbReference type="NCBI Taxonomy" id="77044"/>
    <lineage>
        <taxon>Eukaryota</taxon>
        <taxon>Fungi</taxon>
        <taxon>Dikarya</taxon>
        <taxon>Ascomycota</taxon>
        <taxon>Pezizomycotina</taxon>
        <taxon>Sordariomycetes</taxon>
        <taxon>Xylariomycetidae</taxon>
        <taxon>Xylariales</taxon>
        <taxon>Xylariaceae</taxon>
        <taxon>Rosellinia</taxon>
    </lineage>
</organism>
<evidence type="ECO:0000259" key="6">
    <source>
        <dbReference type="PROSITE" id="PS50850"/>
    </source>
</evidence>
<feature type="domain" description="Major facilitator superfamily (MFS) profile" evidence="6">
    <location>
        <begin position="48"/>
        <end position="324"/>
    </location>
</feature>
<dbReference type="AlphaFoldDB" id="A0A1S8A6C1"/>
<evidence type="ECO:0000313" key="7">
    <source>
        <dbReference type="EMBL" id="GAW25637.1"/>
    </source>
</evidence>
<dbReference type="SUPFAM" id="SSF103473">
    <property type="entry name" value="MFS general substrate transporter"/>
    <property type="match status" value="1"/>
</dbReference>
<dbReference type="OMA" id="SMAFAVC"/>
<name>A0A1S8A6C1_ROSNE</name>
<evidence type="ECO:0000256" key="1">
    <source>
        <dbReference type="ARBA" id="ARBA00004141"/>
    </source>
</evidence>
<keyword evidence="4 5" id="KW-0472">Membrane</keyword>
<proteinExistence type="predicted"/>
<dbReference type="PROSITE" id="PS50850">
    <property type="entry name" value="MFS"/>
    <property type="match status" value="1"/>
</dbReference>
<dbReference type="PANTHER" id="PTHR23501">
    <property type="entry name" value="MAJOR FACILITATOR SUPERFAMILY"/>
    <property type="match status" value="1"/>
</dbReference>
<evidence type="ECO:0000313" key="8">
    <source>
        <dbReference type="Proteomes" id="UP000054516"/>
    </source>
</evidence>
<feature type="transmembrane region" description="Helical" evidence="5">
    <location>
        <begin position="269"/>
        <end position="293"/>
    </location>
</feature>
<dbReference type="InterPro" id="IPR020846">
    <property type="entry name" value="MFS_dom"/>
</dbReference>
<dbReference type="InterPro" id="IPR011701">
    <property type="entry name" value="MFS"/>
</dbReference>
<feature type="transmembrane region" description="Helical" evidence="5">
    <location>
        <begin position="45"/>
        <end position="71"/>
    </location>
</feature>
<gene>
    <name evidence="7" type="ORF">SAMD00023353_1001260</name>
</gene>
<dbReference type="PANTHER" id="PTHR23501:SF43">
    <property type="entry name" value="MULTIDRUG TRANSPORTER, PUTATIVE (AFU_ORTHOLOGUE AFUA_6G03040)-RELATED"/>
    <property type="match status" value="1"/>
</dbReference>
<sequence length="324" mass="35572">MYSTERLVDIDYEMSSRKPVSSPKCDASESDDQVVEFQYLTGWKFYVVALVLELALFLVNFEITIVSTALVSISNDLNDFGRTSWVITAYLITYTASLVIVAKLSDILGRKRTYLAALLIFSAFSGGCGGAQHIIQLIIFRALQGIGGGGLYAVAFVMLFELVPKSKYPLFTVISTSLIALGNALGPIFGGLISQRATWRWVFLLNVPAGVLTAVGVFLAVPNDFPYQGMSIERSKPAQRLGNIDFTGAFLMLSSLALLITGLEEAASLLSWTSASALVPIIISFFGWVAFLFSQWWFTRPGSSIQPVFPWRFCCNRMAMGLIL</sequence>
<evidence type="ECO:0000256" key="2">
    <source>
        <dbReference type="ARBA" id="ARBA00022692"/>
    </source>
</evidence>
<comment type="subcellular location">
    <subcellularLocation>
        <location evidence="1">Membrane</location>
        <topology evidence="1">Multi-pass membrane protein</topology>
    </subcellularLocation>
</comment>
<feature type="transmembrane region" description="Helical" evidence="5">
    <location>
        <begin position="242"/>
        <end position="263"/>
    </location>
</feature>
<feature type="transmembrane region" description="Helical" evidence="5">
    <location>
        <begin position="199"/>
        <end position="221"/>
    </location>
</feature>
<reference evidence="7" key="1">
    <citation type="submission" date="2016-03" db="EMBL/GenBank/DDBJ databases">
        <title>Draft genome sequence of Rosellinia necatrix.</title>
        <authorList>
            <person name="Kanematsu S."/>
        </authorList>
    </citation>
    <scope>NUCLEOTIDE SEQUENCE [LARGE SCALE GENOMIC DNA]</scope>
    <source>
        <strain evidence="7">W97</strain>
    </source>
</reference>
<evidence type="ECO:0000256" key="3">
    <source>
        <dbReference type="ARBA" id="ARBA00022989"/>
    </source>
</evidence>
<dbReference type="EMBL" id="DF977455">
    <property type="protein sequence ID" value="GAW25637.1"/>
    <property type="molecule type" value="Genomic_DNA"/>
</dbReference>
<dbReference type="GO" id="GO:0005886">
    <property type="term" value="C:plasma membrane"/>
    <property type="evidence" value="ECO:0007669"/>
    <property type="project" value="TreeGrafter"/>
</dbReference>
<dbReference type="InterPro" id="IPR036259">
    <property type="entry name" value="MFS_trans_sf"/>
</dbReference>
<evidence type="ECO:0000256" key="5">
    <source>
        <dbReference type="SAM" id="Phobius"/>
    </source>
</evidence>
<dbReference type="InterPro" id="IPR005829">
    <property type="entry name" value="Sugar_transporter_CS"/>
</dbReference>
<dbReference type="Proteomes" id="UP000054516">
    <property type="component" value="Unassembled WGS sequence"/>
</dbReference>
<feature type="transmembrane region" description="Helical" evidence="5">
    <location>
        <begin position="114"/>
        <end position="139"/>
    </location>
</feature>
<feature type="transmembrane region" description="Helical" evidence="5">
    <location>
        <begin position="145"/>
        <end position="163"/>
    </location>
</feature>
<keyword evidence="8" id="KW-1185">Reference proteome</keyword>
<dbReference type="Pfam" id="PF07690">
    <property type="entry name" value="MFS_1"/>
    <property type="match status" value="1"/>
</dbReference>
<dbReference type="Gene3D" id="1.20.1720.10">
    <property type="entry name" value="Multidrug resistance protein D"/>
    <property type="match status" value="1"/>
</dbReference>
<feature type="transmembrane region" description="Helical" evidence="5">
    <location>
        <begin position="170"/>
        <end position="193"/>
    </location>
</feature>
<feature type="transmembrane region" description="Helical" evidence="5">
    <location>
        <begin position="83"/>
        <end position="102"/>
    </location>
</feature>
<dbReference type="PROSITE" id="PS00216">
    <property type="entry name" value="SUGAR_TRANSPORT_1"/>
    <property type="match status" value="1"/>
</dbReference>
<evidence type="ECO:0000256" key="4">
    <source>
        <dbReference type="ARBA" id="ARBA00023136"/>
    </source>
</evidence>
<dbReference type="GO" id="GO:0022857">
    <property type="term" value="F:transmembrane transporter activity"/>
    <property type="evidence" value="ECO:0007669"/>
    <property type="project" value="InterPro"/>
</dbReference>
<keyword evidence="3 5" id="KW-1133">Transmembrane helix</keyword>